<sequence>MIKRTRRIHTAERKKRRVFEGTMEQRLRSRIEVLGKFKPEDITPELWEKISSLEAVRKWESLEYGIQPIGSKKKYTTVDADFGAMVVLLQREISRLQPRSASATPNPRKPLAVQLLESKQAQQLLSARFEVAKRDRRRLSQELGKKTKTARAQETLIEHYERKIDALSQENSNLKARLLAFQGFKVVQ</sequence>
<dbReference type="Proteomes" id="UP000307378">
    <property type="component" value="Unassembled WGS sequence"/>
</dbReference>
<comment type="caution">
    <text evidence="2">The sequence shown here is derived from an EMBL/GenBank/DDBJ whole genome shotgun (WGS) entry which is preliminary data.</text>
</comment>
<feature type="coiled-coil region" evidence="1">
    <location>
        <begin position="150"/>
        <end position="177"/>
    </location>
</feature>
<evidence type="ECO:0000313" key="3">
    <source>
        <dbReference type="Proteomes" id="UP000307378"/>
    </source>
</evidence>
<evidence type="ECO:0000313" key="2">
    <source>
        <dbReference type="EMBL" id="THV34710.1"/>
    </source>
</evidence>
<gene>
    <name evidence="2" type="ORF">FAA86_13560</name>
</gene>
<dbReference type="EMBL" id="STGU01000007">
    <property type="protein sequence ID" value="THV34710.1"/>
    <property type="molecule type" value="Genomic_DNA"/>
</dbReference>
<dbReference type="RefSeq" id="WP_136541386.1">
    <property type="nucleotide sequence ID" value="NZ_STGU01000007.1"/>
</dbReference>
<dbReference type="AlphaFoldDB" id="A0A4S8PTG4"/>
<reference evidence="2 3" key="1">
    <citation type="submission" date="2019-04" db="EMBL/GenBank/DDBJ databases">
        <title>genome sequence of strain W3.</title>
        <authorList>
            <person name="Gao J."/>
            <person name="Sun J."/>
        </authorList>
    </citation>
    <scope>NUCLEOTIDE SEQUENCE [LARGE SCALE GENOMIC DNA]</scope>
    <source>
        <strain evidence="2 3">W3</strain>
    </source>
</reference>
<accession>A0A4S8PTG4</accession>
<name>A0A4S8PTG4_9HYPH</name>
<proteinExistence type="predicted"/>
<protein>
    <submittedName>
        <fullName evidence="2">Uncharacterized protein</fullName>
    </submittedName>
</protein>
<organism evidence="2 3">
    <name type="scientific">Rhizobium rosettiformans W3</name>
    <dbReference type="NCBI Taxonomy" id="538378"/>
    <lineage>
        <taxon>Bacteria</taxon>
        <taxon>Pseudomonadati</taxon>
        <taxon>Pseudomonadota</taxon>
        <taxon>Alphaproteobacteria</taxon>
        <taxon>Hyphomicrobiales</taxon>
        <taxon>Rhizobiaceae</taxon>
        <taxon>Rhizobium/Agrobacterium group</taxon>
        <taxon>Rhizobium</taxon>
    </lineage>
</organism>
<evidence type="ECO:0000256" key="1">
    <source>
        <dbReference type="SAM" id="Coils"/>
    </source>
</evidence>
<keyword evidence="1" id="KW-0175">Coiled coil</keyword>